<dbReference type="GO" id="GO:0016757">
    <property type="term" value="F:glycosyltransferase activity"/>
    <property type="evidence" value="ECO:0007669"/>
    <property type="project" value="UniProtKB-KW"/>
</dbReference>
<dbReference type="InterPro" id="IPR001296">
    <property type="entry name" value="Glyco_trans_1"/>
</dbReference>
<feature type="domain" description="Glycosyltransferase subfamily 4-like N-terminal" evidence="4">
    <location>
        <begin position="18"/>
        <end position="204"/>
    </location>
</feature>
<dbReference type="RefSeq" id="WP_075077636.1">
    <property type="nucleotide sequence ID" value="NZ_BDCO01000002.1"/>
</dbReference>
<evidence type="ECO:0000313" key="6">
    <source>
        <dbReference type="Proteomes" id="UP000076023"/>
    </source>
</evidence>
<keyword evidence="6" id="KW-1185">Reference proteome</keyword>
<dbReference type="AlphaFoldDB" id="A0A146G2N7"/>
<dbReference type="Gene3D" id="3.40.50.2000">
    <property type="entry name" value="Glycogen Phosphorylase B"/>
    <property type="match status" value="2"/>
</dbReference>
<dbReference type="SUPFAM" id="SSF53756">
    <property type="entry name" value="UDP-Glycosyltransferase/glycogen phosphorylase"/>
    <property type="match status" value="1"/>
</dbReference>
<evidence type="ECO:0000256" key="1">
    <source>
        <dbReference type="ARBA" id="ARBA00022676"/>
    </source>
</evidence>
<dbReference type="Pfam" id="PF13439">
    <property type="entry name" value="Glyco_transf_4"/>
    <property type="match status" value="1"/>
</dbReference>
<keyword evidence="2 5" id="KW-0808">Transferase</keyword>
<dbReference type="PANTHER" id="PTHR12526">
    <property type="entry name" value="GLYCOSYLTRANSFERASE"/>
    <property type="match status" value="1"/>
</dbReference>
<feature type="domain" description="Glycosyl transferase family 1" evidence="3">
    <location>
        <begin position="214"/>
        <end position="371"/>
    </location>
</feature>
<dbReference type="Pfam" id="PF00534">
    <property type="entry name" value="Glycos_transf_1"/>
    <property type="match status" value="1"/>
</dbReference>
<dbReference type="EMBL" id="BDCO01000002">
    <property type="protein sequence ID" value="GAT31752.1"/>
    <property type="molecule type" value="Genomic_DNA"/>
</dbReference>
<evidence type="ECO:0000313" key="5">
    <source>
        <dbReference type="EMBL" id="GAT31752.1"/>
    </source>
</evidence>
<organism evidence="5 6">
    <name type="scientific">Terrimicrobium sacchariphilum</name>
    <dbReference type="NCBI Taxonomy" id="690879"/>
    <lineage>
        <taxon>Bacteria</taxon>
        <taxon>Pseudomonadati</taxon>
        <taxon>Verrucomicrobiota</taxon>
        <taxon>Terrimicrobiia</taxon>
        <taxon>Terrimicrobiales</taxon>
        <taxon>Terrimicrobiaceae</taxon>
        <taxon>Terrimicrobium</taxon>
    </lineage>
</organism>
<protein>
    <submittedName>
        <fullName evidence="5">Glycosyltransferase</fullName>
    </submittedName>
</protein>
<gene>
    <name evidence="5" type="ORF">TSACC_2146</name>
</gene>
<proteinExistence type="predicted"/>
<evidence type="ECO:0000259" key="3">
    <source>
        <dbReference type="Pfam" id="PF00534"/>
    </source>
</evidence>
<name>A0A146G2N7_TERSA</name>
<dbReference type="OrthoDB" id="9787617at2"/>
<comment type="caution">
    <text evidence="5">The sequence shown here is derived from an EMBL/GenBank/DDBJ whole genome shotgun (WGS) entry which is preliminary data.</text>
</comment>
<accession>A0A146G2N7</accession>
<evidence type="ECO:0000256" key="2">
    <source>
        <dbReference type="ARBA" id="ARBA00022679"/>
    </source>
</evidence>
<dbReference type="STRING" id="690879.TSACC_2146"/>
<dbReference type="PANTHER" id="PTHR12526:SF510">
    <property type="entry name" value="D-INOSITOL 3-PHOSPHATE GLYCOSYLTRANSFERASE"/>
    <property type="match status" value="1"/>
</dbReference>
<dbReference type="CDD" id="cd03801">
    <property type="entry name" value="GT4_PimA-like"/>
    <property type="match status" value="1"/>
</dbReference>
<dbReference type="InterPro" id="IPR028098">
    <property type="entry name" value="Glyco_trans_4-like_N"/>
</dbReference>
<evidence type="ECO:0000259" key="4">
    <source>
        <dbReference type="Pfam" id="PF13439"/>
    </source>
</evidence>
<reference evidence="6" key="1">
    <citation type="journal article" date="2017" name="Genome Announc.">
        <title>Draft Genome Sequence of Terrimicrobium sacchariphilum NM-5T, a Facultative Anaerobic Soil Bacterium of the Class Spartobacteria.</title>
        <authorList>
            <person name="Qiu Y.L."/>
            <person name="Tourlousse D.M."/>
            <person name="Matsuura N."/>
            <person name="Ohashi A."/>
            <person name="Sekiguchi Y."/>
        </authorList>
    </citation>
    <scope>NUCLEOTIDE SEQUENCE [LARGE SCALE GENOMIC DNA]</scope>
    <source>
        <strain evidence="6">NM-5</strain>
    </source>
</reference>
<sequence length="399" mass="45531">MARRLKILQIFNRYMQYGGEEGSVYRIGDAMQSIHDVEYFLTSTESWIARRGGNRIAMLADTFANLEIVRRLRRYQKIGRFNVWQIHNVIPTMSPLVYREAFRANIPVVHYLHNYRLFCANGFFLNHGEPCMRCAGGNFLPAVQTACWRNSRLNSGLMSAVILEMRAFGLFEKTAAWISISQRQKDIHASWGIPREKIEVIPHFYEAGESPLPPGSSESILFLGRLSSEKGVAQLIEAWSLLKTRGKQRLIIAGDGPERAALERLAQKLDAKNVEFRGFIDRNEQTALWRESRASVVPSIWEEPFGMVVLEAWSKGRAVIANRIGALPEIIDHGVNGLLAQPFSPEALASQMDEMLRNPDRASQMGLEGYNKLKSRYNREEWVLKLRNLYHKVGNELPL</sequence>
<keyword evidence="1" id="KW-0328">Glycosyltransferase</keyword>
<dbReference type="InParanoid" id="A0A146G2N7"/>
<dbReference type="Proteomes" id="UP000076023">
    <property type="component" value="Unassembled WGS sequence"/>
</dbReference>